<gene>
    <name evidence="1" type="ORF">S12H4_55385</name>
</gene>
<protein>
    <submittedName>
        <fullName evidence="1">Uncharacterized protein</fullName>
    </submittedName>
</protein>
<dbReference type="EMBL" id="BARW01035526">
    <property type="protein sequence ID" value="GAJ21043.1"/>
    <property type="molecule type" value="Genomic_DNA"/>
</dbReference>
<accession>X1UU71</accession>
<dbReference type="AlphaFoldDB" id="X1UU71"/>
<sequence length="49" mass="5827">MLLKTTWYERKLFVEATIAAEDMNAINQFKRFNFPKNTDFVIIGSNDKR</sequence>
<proteinExistence type="predicted"/>
<comment type="caution">
    <text evidence="1">The sequence shown here is derived from an EMBL/GenBank/DDBJ whole genome shotgun (WGS) entry which is preliminary data.</text>
</comment>
<reference evidence="1" key="1">
    <citation type="journal article" date="2014" name="Front. Microbiol.">
        <title>High frequency of phylogenetically diverse reductive dehalogenase-homologous genes in deep subseafloor sedimentary metagenomes.</title>
        <authorList>
            <person name="Kawai M."/>
            <person name="Futagami T."/>
            <person name="Toyoda A."/>
            <person name="Takaki Y."/>
            <person name="Nishi S."/>
            <person name="Hori S."/>
            <person name="Arai W."/>
            <person name="Tsubouchi T."/>
            <person name="Morono Y."/>
            <person name="Uchiyama I."/>
            <person name="Ito T."/>
            <person name="Fujiyama A."/>
            <person name="Inagaki F."/>
            <person name="Takami H."/>
        </authorList>
    </citation>
    <scope>NUCLEOTIDE SEQUENCE</scope>
    <source>
        <strain evidence="1">Expedition CK06-06</strain>
    </source>
</reference>
<organism evidence="1">
    <name type="scientific">marine sediment metagenome</name>
    <dbReference type="NCBI Taxonomy" id="412755"/>
    <lineage>
        <taxon>unclassified sequences</taxon>
        <taxon>metagenomes</taxon>
        <taxon>ecological metagenomes</taxon>
    </lineage>
</organism>
<feature type="non-terminal residue" evidence="1">
    <location>
        <position position="49"/>
    </location>
</feature>
<name>X1UU71_9ZZZZ</name>
<evidence type="ECO:0000313" key="1">
    <source>
        <dbReference type="EMBL" id="GAJ21043.1"/>
    </source>
</evidence>